<keyword evidence="2" id="KW-1185">Reference proteome</keyword>
<gene>
    <name evidence="1" type="ORF">IW15_05335</name>
</gene>
<dbReference type="RefSeq" id="WP_034709742.1">
    <property type="nucleotide sequence ID" value="NZ_JPRH01000001.1"/>
</dbReference>
<dbReference type="EMBL" id="JPRH01000001">
    <property type="protein sequence ID" value="KFF14858.1"/>
    <property type="molecule type" value="Genomic_DNA"/>
</dbReference>
<dbReference type="Proteomes" id="UP000028705">
    <property type="component" value="Unassembled WGS sequence"/>
</dbReference>
<evidence type="ECO:0000313" key="1">
    <source>
        <dbReference type="EMBL" id="KFF14858.1"/>
    </source>
</evidence>
<comment type="caution">
    <text evidence="1">The sequence shown here is derived from an EMBL/GenBank/DDBJ whole genome shotgun (WGS) entry which is preliminary data.</text>
</comment>
<name>A0A086ADU4_9FLAO</name>
<dbReference type="AlphaFoldDB" id="A0A086ADU4"/>
<organism evidence="1 2">
    <name type="scientific">Chryseobacterium soli</name>
    <dbReference type="NCBI Taxonomy" id="445961"/>
    <lineage>
        <taxon>Bacteria</taxon>
        <taxon>Pseudomonadati</taxon>
        <taxon>Bacteroidota</taxon>
        <taxon>Flavobacteriia</taxon>
        <taxon>Flavobacteriales</taxon>
        <taxon>Weeksellaceae</taxon>
        <taxon>Chryseobacterium group</taxon>
        <taxon>Chryseobacterium</taxon>
    </lineage>
</organism>
<dbReference type="eggNOG" id="ENOG502ZAB6">
    <property type="taxonomic scope" value="Bacteria"/>
</dbReference>
<proteinExistence type="predicted"/>
<protein>
    <submittedName>
        <fullName evidence="1">Uncharacterized protein</fullName>
    </submittedName>
</protein>
<accession>A0A086ADU4</accession>
<reference evidence="1 2" key="1">
    <citation type="submission" date="2014-07" db="EMBL/GenBank/DDBJ databases">
        <title>Genome of Chryseobacterium soli DSM 19298.</title>
        <authorList>
            <person name="Stropko S.J."/>
            <person name="Pipes S.E."/>
            <person name="Newman J."/>
        </authorList>
    </citation>
    <scope>NUCLEOTIDE SEQUENCE [LARGE SCALE GENOMIC DNA]</scope>
    <source>
        <strain evidence="1 2">DSM 19298</strain>
    </source>
</reference>
<dbReference type="STRING" id="445961.IW15_05335"/>
<sequence>MAFAYPMQKFQDWFTQQWVILRGRKINADDFPWLIGPFGNLESNGDDFIRNFAHQENLIIDRETPSRGLIPSMKKLNLSEIEFSNLSEQVRLFYENTADYDLNFSIQWNPYFKLFGVLVNKLFSIRINQLNIPTENSKDGESLNSEIITLIDPVSNEVKYTFWFRAIKSSRKVVYSGIYGVCTLPSGKTCIKAVFPLPNGNATVIMNPGVGEDGELILDSSGNKFGDAGFYFLLKDSKGEYWSQFIRSFRDRLIINSEGECISAEQTLTLWHKTVLKFNYVIKHKK</sequence>
<evidence type="ECO:0000313" key="2">
    <source>
        <dbReference type="Proteomes" id="UP000028705"/>
    </source>
</evidence>
<dbReference type="OrthoDB" id="3678706at2"/>